<protein>
    <submittedName>
        <fullName evidence="1">Uncharacterized protein</fullName>
    </submittedName>
</protein>
<sequence length="169" mass="18201">MTADFIDDGRKLVSTPLGIFLHEGGATGGELEKSFLDLHIRRKLKNCAAKSFAVTTDTASNMNNFGIKMEELGIVHCYCTDHLSQLTSKLCFENGSETFGEEAAESVKKARAIVTFINKSSQALGKLKAKQSALERFQGKTPKGVVADVGRNGGQLSPWLSACSSLLTN</sequence>
<dbReference type="OrthoDB" id="118710at2759"/>
<accession>A0A9K3PNR3</accession>
<name>A0A9K3PNR3_9STRA</name>
<keyword evidence="2" id="KW-1185">Reference proteome</keyword>
<evidence type="ECO:0000313" key="1">
    <source>
        <dbReference type="EMBL" id="KAG7354235.1"/>
    </source>
</evidence>
<dbReference type="AlphaFoldDB" id="A0A9K3PNR3"/>
<proteinExistence type="predicted"/>
<reference evidence="1" key="1">
    <citation type="journal article" date="2021" name="Sci. Rep.">
        <title>Diploid genomic architecture of Nitzschia inconspicua, an elite biomass production diatom.</title>
        <authorList>
            <person name="Oliver A."/>
            <person name="Podell S."/>
            <person name="Pinowska A."/>
            <person name="Traller J.C."/>
            <person name="Smith S.R."/>
            <person name="McClure R."/>
            <person name="Beliaev A."/>
            <person name="Bohutskyi P."/>
            <person name="Hill E.A."/>
            <person name="Rabines A."/>
            <person name="Zheng H."/>
            <person name="Allen L.Z."/>
            <person name="Kuo A."/>
            <person name="Grigoriev I.V."/>
            <person name="Allen A.E."/>
            <person name="Hazlebeck D."/>
            <person name="Allen E.E."/>
        </authorList>
    </citation>
    <scope>NUCLEOTIDE SEQUENCE</scope>
    <source>
        <strain evidence="1">Hildebrandi</strain>
    </source>
</reference>
<evidence type="ECO:0000313" key="2">
    <source>
        <dbReference type="Proteomes" id="UP000693970"/>
    </source>
</evidence>
<dbReference type="Proteomes" id="UP000693970">
    <property type="component" value="Unassembled WGS sequence"/>
</dbReference>
<gene>
    <name evidence="1" type="ORF">IV203_003591</name>
</gene>
<organism evidence="1 2">
    <name type="scientific">Nitzschia inconspicua</name>
    <dbReference type="NCBI Taxonomy" id="303405"/>
    <lineage>
        <taxon>Eukaryota</taxon>
        <taxon>Sar</taxon>
        <taxon>Stramenopiles</taxon>
        <taxon>Ochrophyta</taxon>
        <taxon>Bacillariophyta</taxon>
        <taxon>Bacillariophyceae</taxon>
        <taxon>Bacillariophycidae</taxon>
        <taxon>Bacillariales</taxon>
        <taxon>Bacillariaceae</taxon>
        <taxon>Nitzschia</taxon>
    </lineage>
</organism>
<comment type="caution">
    <text evidence="1">The sequence shown here is derived from an EMBL/GenBank/DDBJ whole genome shotgun (WGS) entry which is preliminary data.</text>
</comment>
<reference evidence="1" key="2">
    <citation type="submission" date="2021-04" db="EMBL/GenBank/DDBJ databases">
        <authorList>
            <person name="Podell S."/>
        </authorList>
    </citation>
    <scope>NUCLEOTIDE SEQUENCE</scope>
    <source>
        <strain evidence="1">Hildebrandi</strain>
    </source>
</reference>
<dbReference type="EMBL" id="JAGRRH010000016">
    <property type="protein sequence ID" value="KAG7354235.1"/>
    <property type="molecule type" value="Genomic_DNA"/>
</dbReference>